<sequence length="271" mass="32273">MSDSSFIEYLRHEANNRTDKDWQLLLEDNTVATVDKDFPPELYDGGHFRKSGTVTNSKGENEQYTAWRWYSIRKDSYTKTVEEHIEEYNNGEMEERFLWSEFGSHFWPWSEEWFNKVEKPALIILRDTLRSRGVYVNQTKDVANALYNTLIAKDPLKWPDDDAWSMKANYRRYEREFQEIDEECTLSEKFGGHETDLSFEFSSARRMFIYRCKARGVPQQSWHLGFNIMLKGPPLTYYRETLSGRDLTFSKLCRKLVYRYGLDKSVLKESD</sequence>
<dbReference type="Proteomes" id="UP000696280">
    <property type="component" value="Unassembled WGS sequence"/>
</dbReference>
<name>A0A9N9KMR8_9HELO</name>
<proteinExistence type="predicted"/>
<evidence type="ECO:0000313" key="1">
    <source>
        <dbReference type="EMBL" id="CAG8948825.1"/>
    </source>
</evidence>
<evidence type="ECO:0000313" key="2">
    <source>
        <dbReference type="Proteomes" id="UP000696280"/>
    </source>
</evidence>
<keyword evidence="2" id="KW-1185">Reference proteome</keyword>
<dbReference type="OrthoDB" id="10590785at2759"/>
<dbReference type="AlphaFoldDB" id="A0A9N9KMR8"/>
<reference evidence="1" key="1">
    <citation type="submission" date="2021-07" db="EMBL/GenBank/DDBJ databases">
        <authorList>
            <person name="Durling M."/>
        </authorList>
    </citation>
    <scope>NUCLEOTIDE SEQUENCE</scope>
</reference>
<accession>A0A9N9KMR8</accession>
<organism evidence="1 2">
    <name type="scientific">Hymenoscyphus fraxineus</name>
    <dbReference type="NCBI Taxonomy" id="746836"/>
    <lineage>
        <taxon>Eukaryota</taxon>
        <taxon>Fungi</taxon>
        <taxon>Dikarya</taxon>
        <taxon>Ascomycota</taxon>
        <taxon>Pezizomycotina</taxon>
        <taxon>Leotiomycetes</taxon>
        <taxon>Helotiales</taxon>
        <taxon>Helotiaceae</taxon>
        <taxon>Hymenoscyphus</taxon>
    </lineage>
</organism>
<protein>
    <submittedName>
        <fullName evidence="1">Uncharacterized protein</fullName>
    </submittedName>
</protein>
<comment type="caution">
    <text evidence="1">The sequence shown here is derived from an EMBL/GenBank/DDBJ whole genome shotgun (WGS) entry which is preliminary data.</text>
</comment>
<dbReference type="EMBL" id="CAJVRL010000001">
    <property type="protein sequence ID" value="CAG8948825.1"/>
    <property type="molecule type" value="Genomic_DNA"/>
</dbReference>
<gene>
    <name evidence="1" type="ORF">HYFRA_00001948</name>
</gene>